<comment type="caution">
    <text evidence="2">The sequence shown here is derived from an EMBL/GenBank/DDBJ whole genome shotgun (WGS) entry which is preliminary data.</text>
</comment>
<keyword evidence="3" id="KW-1185">Reference proteome</keyword>
<feature type="compositionally biased region" description="Acidic residues" evidence="1">
    <location>
        <begin position="489"/>
        <end position="503"/>
    </location>
</feature>
<gene>
    <name evidence="2" type="ORF">ACHAWO_008237</name>
</gene>
<dbReference type="EMBL" id="JALLPJ020000895">
    <property type="protein sequence ID" value="KAL3780345.1"/>
    <property type="molecule type" value="Genomic_DNA"/>
</dbReference>
<dbReference type="SMART" id="SM00248">
    <property type="entry name" value="ANK"/>
    <property type="match status" value="2"/>
</dbReference>
<feature type="region of interest" description="Disordered" evidence="1">
    <location>
        <begin position="108"/>
        <end position="138"/>
    </location>
</feature>
<proteinExistence type="predicted"/>
<dbReference type="AlphaFoldDB" id="A0ABD3P1I0"/>
<feature type="region of interest" description="Disordered" evidence="1">
    <location>
        <begin position="367"/>
        <end position="387"/>
    </location>
</feature>
<protein>
    <submittedName>
        <fullName evidence="2">Uncharacterized protein</fullName>
    </submittedName>
</protein>
<organism evidence="2 3">
    <name type="scientific">Cyclotella atomus</name>
    <dbReference type="NCBI Taxonomy" id="382360"/>
    <lineage>
        <taxon>Eukaryota</taxon>
        <taxon>Sar</taxon>
        <taxon>Stramenopiles</taxon>
        <taxon>Ochrophyta</taxon>
        <taxon>Bacillariophyta</taxon>
        <taxon>Coscinodiscophyceae</taxon>
        <taxon>Thalassiosirophycidae</taxon>
        <taxon>Stephanodiscales</taxon>
        <taxon>Stephanodiscaceae</taxon>
        <taxon>Cyclotella</taxon>
    </lineage>
</organism>
<reference evidence="2 3" key="1">
    <citation type="submission" date="2024-10" db="EMBL/GenBank/DDBJ databases">
        <title>Updated reference genomes for cyclostephanoid diatoms.</title>
        <authorList>
            <person name="Roberts W.R."/>
            <person name="Alverson A.J."/>
        </authorList>
    </citation>
    <scope>NUCLEOTIDE SEQUENCE [LARGE SCALE GENOMIC DNA]</scope>
    <source>
        <strain evidence="2 3">AJA010-31</strain>
    </source>
</reference>
<sequence length="650" mass="73095">MNALSDDQLPDVHVLRRADNEGTAPTMFSAVSRSDRSSNRSLFRRDPTTTTTSMNKWSFLGFLKHGRRRKQLSEDQLRKQIKRHCENRDWSKVRKLISNHDFTEVPEVVLSSSSEGRQSQTMEPVHASRRPSYGSRNGDRLSFTGKESAAAAAVIKAAAAAALMELGSSSEDSSQKAKDVCDENILHDVCSHNPPRDVIELLLAAMRHRRGSTCGRDRHGRTPLHVAVATGASYVVIDALTRADPLAATMGDADQRSPLHLAVKYLAYDESLTEQNQHLATQHSSSKKPVFKSNATSANTNIMSKEEAIENTRRIVTILKNTMMTYPGQIDFKDEDSNGFAPLDYALDGSINDRTILRCLIRRDKSQDIRRKSSLQSESTDKTSKTRNALALKFTKQGSASTFGSKNSFQRTRRSSRSGSSFSSHDSMHSQDKELVHQIEKEEMEARRHRIHRLNSRKKTKKTKQMKSSLLDVFGIEEELASAQGQPDTELEQVEVQQEEQPDTGDGHLDDTPLKIHTRTRRSSFKSQLSFSMTTQGPIETTELTSKQTRHIDQQDTAAQQPSMTEEEMYNLHLQAYLADSMRNVIGDVEYCHDLDFLLQDPDEDELHSLSEQELETPVFEIILPICMNESAPQNDDCSEVTLRLLSITS</sequence>
<dbReference type="SUPFAM" id="SSF48403">
    <property type="entry name" value="Ankyrin repeat"/>
    <property type="match status" value="1"/>
</dbReference>
<evidence type="ECO:0000313" key="3">
    <source>
        <dbReference type="Proteomes" id="UP001530400"/>
    </source>
</evidence>
<evidence type="ECO:0000313" key="2">
    <source>
        <dbReference type="EMBL" id="KAL3780345.1"/>
    </source>
</evidence>
<dbReference type="InterPro" id="IPR036770">
    <property type="entry name" value="Ankyrin_rpt-contain_sf"/>
</dbReference>
<accession>A0ABD3P1I0</accession>
<dbReference type="InterPro" id="IPR002110">
    <property type="entry name" value="Ankyrin_rpt"/>
</dbReference>
<feature type="region of interest" description="Disordered" evidence="1">
    <location>
        <begin position="482"/>
        <end position="563"/>
    </location>
</feature>
<evidence type="ECO:0000256" key="1">
    <source>
        <dbReference type="SAM" id="MobiDB-lite"/>
    </source>
</evidence>
<name>A0ABD3P1I0_9STRA</name>
<feature type="region of interest" description="Disordered" evidence="1">
    <location>
        <begin position="400"/>
        <end position="434"/>
    </location>
</feature>
<dbReference type="Gene3D" id="1.25.40.20">
    <property type="entry name" value="Ankyrin repeat-containing domain"/>
    <property type="match status" value="1"/>
</dbReference>
<dbReference type="Proteomes" id="UP001530400">
    <property type="component" value="Unassembled WGS sequence"/>
</dbReference>
<feature type="compositionally biased region" description="Polar residues" evidence="1">
    <location>
        <begin position="525"/>
        <end position="547"/>
    </location>
</feature>
<feature type="compositionally biased region" description="Basic and acidic residues" evidence="1">
    <location>
        <begin position="505"/>
        <end position="514"/>
    </location>
</feature>